<dbReference type="InterPro" id="IPR041407">
    <property type="entry name" value="MazG_C"/>
</dbReference>
<gene>
    <name evidence="2" type="ORF">ENSA7_56050</name>
</gene>
<dbReference type="EMBL" id="PVNL01000114">
    <property type="protein sequence ID" value="PRQ02032.1"/>
    <property type="molecule type" value="Genomic_DNA"/>
</dbReference>
<reference evidence="2 3" key="1">
    <citation type="submission" date="2018-03" db="EMBL/GenBank/DDBJ databases">
        <title>Draft Genome Sequences of the Obligatory Marine Myxobacteria Enhygromyxa salina SWB007.</title>
        <authorList>
            <person name="Poehlein A."/>
            <person name="Moghaddam J.A."/>
            <person name="Harms H."/>
            <person name="Alanjari M."/>
            <person name="Koenig G.M."/>
            <person name="Daniel R."/>
            <person name="Schaeberle T.F."/>
        </authorList>
    </citation>
    <scope>NUCLEOTIDE SEQUENCE [LARGE SCALE GENOMIC DNA]</scope>
    <source>
        <strain evidence="2 3">SWB007</strain>
    </source>
</reference>
<dbReference type="Pfam" id="PF18722">
    <property type="entry name" value="MazG_C"/>
    <property type="match status" value="1"/>
</dbReference>
<sequence length="197" mass="22942">MKSKRRHHGLFDDDDREEEKLPRTLTVEFRRLPAKDGGSETAILRCNNLNFGDRLTDNISEPDHYRFHDIFHFAFAVHLGWSPVMRSLLKCKRKSKPKVDEAEDGGRATITEEAVSAIVFNRAKSLNFYDGLDQVDYDLLKTIQEFVRGYEVESIPLWQWELAILEGFRIFRALRNHNGGTVDLNLNERTMRYTAPK</sequence>
<name>A0A2S9YAE8_9BACT</name>
<comment type="caution">
    <text evidence="2">The sequence shown here is derived from an EMBL/GenBank/DDBJ whole genome shotgun (WGS) entry which is preliminary data.</text>
</comment>
<dbReference type="AlphaFoldDB" id="A0A2S9YAE8"/>
<organism evidence="2 3">
    <name type="scientific">Enhygromyxa salina</name>
    <dbReference type="NCBI Taxonomy" id="215803"/>
    <lineage>
        <taxon>Bacteria</taxon>
        <taxon>Pseudomonadati</taxon>
        <taxon>Myxococcota</taxon>
        <taxon>Polyangia</taxon>
        <taxon>Nannocystales</taxon>
        <taxon>Nannocystaceae</taxon>
        <taxon>Enhygromyxa</taxon>
    </lineage>
</organism>
<evidence type="ECO:0000313" key="3">
    <source>
        <dbReference type="Proteomes" id="UP000238823"/>
    </source>
</evidence>
<proteinExistence type="predicted"/>
<protein>
    <recommendedName>
        <fullName evidence="1">MazG C-terminal domain-containing protein</fullName>
    </recommendedName>
</protein>
<evidence type="ECO:0000259" key="1">
    <source>
        <dbReference type="Pfam" id="PF18722"/>
    </source>
</evidence>
<feature type="domain" description="MazG C-terminal" evidence="1">
    <location>
        <begin position="8"/>
        <end position="195"/>
    </location>
</feature>
<accession>A0A2S9YAE8</accession>
<evidence type="ECO:0000313" key="2">
    <source>
        <dbReference type="EMBL" id="PRQ02032.1"/>
    </source>
</evidence>
<dbReference type="Proteomes" id="UP000238823">
    <property type="component" value="Unassembled WGS sequence"/>
</dbReference>